<feature type="transmembrane region" description="Helical" evidence="1">
    <location>
        <begin position="157"/>
        <end position="174"/>
    </location>
</feature>
<sequence length="356" mass="38403">MKRFFAILIICLIFVPSMTLAQDNSAGNRVTGIVESVMREYRDDRGFPQAEMRVNGYDGKTYEVDTGISANMGLHFALRPGNRVTLEILTNEDGSQSVYFNDAVRTRGIWWVALAFAIAIIAIGLTRGVRALIGLAVTVAVLFGYVLPAIISGSNAVTVSVIASLVILAFNMHLTHGWKRETWTAFASTAAGLVLAWAFGKWFISLTFLSGLVSEESAMLYLEHINVSVDMSGILLAGIIIGTTGALDDIAIAQGEVVAELRKANPSLSPKELFVRAMRVGRHHIASIANTLVLAYAGAALPTLLLFWAIQSVSVLDFLNTEAIAEEIVRTLAGTTALVLTVPISTWFAVSLDKRG</sequence>
<dbReference type="EMBL" id="MGFE01000022">
    <property type="protein sequence ID" value="OGL98189.1"/>
    <property type="molecule type" value="Genomic_DNA"/>
</dbReference>
<keyword evidence="1" id="KW-0472">Membrane</keyword>
<dbReference type="PANTHER" id="PTHR41771">
    <property type="entry name" value="MEMBRANE PROTEIN-RELATED"/>
    <property type="match status" value="1"/>
</dbReference>
<keyword evidence="1" id="KW-1133">Transmembrane helix</keyword>
<proteinExistence type="predicted"/>
<feature type="transmembrane region" description="Helical" evidence="1">
    <location>
        <begin position="186"/>
        <end position="213"/>
    </location>
</feature>
<reference evidence="3 4" key="1">
    <citation type="journal article" date="2016" name="Nat. Commun.">
        <title>Thousands of microbial genomes shed light on interconnected biogeochemical processes in an aquifer system.</title>
        <authorList>
            <person name="Anantharaman K."/>
            <person name="Brown C.T."/>
            <person name="Hug L.A."/>
            <person name="Sharon I."/>
            <person name="Castelle C.J."/>
            <person name="Probst A.J."/>
            <person name="Thomas B.C."/>
            <person name="Singh A."/>
            <person name="Wilkins M.J."/>
            <person name="Karaoz U."/>
            <person name="Brodie E.L."/>
            <person name="Williams K.H."/>
            <person name="Hubbard S.S."/>
            <person name="Banfield J.F."/>
        </authorList>
    </citation>
    <scope>NUCLEOTIDE SEQUENCE [LARGE SCALE GENOMIC DNA]</scope>
</reference>
<feature type="transmembrane region" description="Helical" evidence="1">
    <location>
        <begin position="328"/>
        <end position="350"/>
    </location>
</feature>
<name>A0A1F7W5Z4_9BACT</name>
<feature type="chain" id="PRO_5009533299" description="YibE/F family protein" evidence="2">
    <location>
        <begin position="22"/>
        <end position="356"/>
    </location>
</feature>
<evidence type="ECO:0000313" key="4">
    <source>
        <dbReference type="Proteomes" id="UP000176501"/>
    </source>
</evidence>
<evidence type="ECO:0000313" key="3">
    <source>
        <dbReference type="EMBL" id="OGL98189.1"/>
    </source>
</evidence>
<dbReference type="Proteomes" id="UP000176501">
    <property type="component" value="Unassembled WGS sequence"/>
</dbReference>
<dbReference type="PANTHER" id="PTHR41771:SF1">
    <property type="entry name" value="MEMBRANE PROTEIN"/>
    <property type="match status" value="1"/>
</dbReference>
<evidence type="ECO:0000256" key="1">
    <source>
        <dbReference type="SAM" id="Phobius"/>
    </source>
</evidence>
<feature type="signal peptide" evidence="2">
    <location>
        <begin position="1"/>
        <end position="21"/>
    </location>
</feature>
<dbReference type="Pfam" id="PF07907">
    <property type="entry name" value="YibE_F"/>
    <property type="match status" value="1"/>
</dbReference>
<comment type="caution">
    <text evidence="3">The sequence shown here is derived from an EMBL/GenBank/DDBJ whole genome shotgun (WGS) entry which is preliminary data.</text>
</comment>
<feature type="transmembrane region" description="Helical" evidence="1">
    <location>
        <begin position="233"/>
        <end position="253"/>
    </location>
</feature>
<evidence type="ECO:0008006" key="5">
    <source>
        <dbReference type="Google" id="ProtNLM"/>
    </source>
</evidence>
<feature type="transmembrane region" description="Helical" evidence="1">
    <location>
        <begin position="285"/>
        <end position="308"/>
    </location>
</feature>
<gene>
    <name evidence="3" type="ORF">A2304_03700</name>
</gene>
<accession>A0A1F7W5Z4</accession>
<dbReference type="InterPro" id="IPR012507">
    <property type="entry name" value="YibE_F"/>
</dbReference>
<feature type="transmembrane region" description="Helical" evidence="1">
    <location>
        <begin position="108"/>
        <end position="125"/>
    </location>
</feature>
<evidence type="ECO:0000256" key="2">
    <source>
        <dbReference type="SAM" id="SignalP"/>
    </source>
</evidence>
<dbReference type="AlphaFoldDB" id="A0A1F7W5Z4"/>
<keyword evidence="1" id="KW-0812">Transmembrane</keyword>
<protein>
    <recommendedName>
        <fullName evidence="5">YibE/F family protein</fullName>
    </recommendedName>
</protein>
<keyword evidence="2" id="KW-0732">Signal</keyword>
<organism evidence="3 4">
    <name type="scientific">Candidatus Uhrbacteria bacterium RIFOXYB2_FULL_57_15</name>
    <dbReference type="NCBI Taxonomy" id="1802422"/>
    <lineage>
        <taxon>Bacteria</taxon>
        <taxon>Candidatus Uhriibacteriota</taxon>
    </lineage>
</organism>
<feature type="transmembrane region" description="Helical" evidence="1">
    <location>
        <begin position="132"/>
        <end position="151"/>
    </location>
</feature>